<dbReference type="InterPro" id="IPR051465">
    <property type="entry name" value="Cell_Envelope_Struct_Comp"/>
</dbReference>
<dbReference type="EMBL" id="FLUN01000001">
    <property type="protein sequence ID" value="SBV98304.1"/>
    <property type="molecule type" value="Genomic_DNA"/>
</dbReference>
<dbReference type="InterPro" id="IPR001119">
    <property type="entry name" value="SLH_dom"/>
</dbReference>
<dbReference type="Pfam" id="PF00395">
    <property type="entry name" value="SLH"/>
    <property type="match status" value="3"/>
</dbReference>
<dbReference type="AlphaFoldDB" id="A0A212JFV0"/>
<gene>
    <name evidence="4" type="ORF">KL86CLO1_11024</name>
</gene>
<evidence type="ECO:0000256" key="1">
    <source>
        <dbReference type="ARBA" id="ARBA00022737"/>
    </source>
</evidence>
<name>A0A212JFV0_9FIRM</name>
<evidence type="ECO:0000313" key="4">
    <source>
        <dbReference type="EMBL" id="SBV98304.1"/>
    </source>
</evidence>
<keyword evidence="1" id="KW-0677">Repeat</keyword>
<keyword evidence="2" id="KW-0732">Signal</keyword>
<dbReference type="PROSITE" id="PS51272">
    <property type="entry name" value="SLH"/>
    <property type="match status" value="3"/>
</dbReference>
<reference evidence="4" key="1">
    <citation type="submission" date="2016-04" db="EMBL/GenBank/DDBJ databases">
        <authorList>
            <person name="Evans L.H."/>
            <person name="Alamgir A."/>
            <person name="Owens N."/>
            <person name="Weber N.D."/>
            <person name="Virtaneva K."/>
            <person name="Barbian K."/>
            <person name="Babar A."/>
            <person name="Rosenke K."/>
        </authorList>
    </citation>
    <scope>NUCLEOTIDE SEQUENCE</scope>
    <source>
        <strain evidence="4">86</strain>
    </source>
</reference>
<evidence type="ECO:0000259" key="3">
    <source>
        <dbReference type="PROSITE" id="PS51272"/>
    </source>
</evidence>
<accession>A0A212JFV0</accession>
<dbReference type="PANTHER" id="PTHR43308:SF1">
    <property type="entry name" value="OUTER MEMBRANE PROTEIN ALPHA"/>
    <property type="match status" value="1"/>
</dbReference>
<feature type="signal peptide" evidence="2">
    <location>
        <begin position="1"/>
        <end position="25"/>
    </location>
</feature>
<protein>
    <recommendedName>
        <fullName evidence="3">SLH domain-containing protein</fullName>
    </recommendedName>
</protein>
<dbReference type="PANTHER" id="PTHR43308">
    <property type="entry name" value="OUTER MEMBRANE PROTEIN ALPHA-RELATED"/>
    <property type="match status" value="1"/>
</dbReference>
<organism evidence="4">
    <name type="scientific">uncultured Eubacteriales bacterium</name>
    <dbReference type="NCBI Taxonomy" id="172733"/>
    <lineage>
        <taxon>Bacteria</taxon>
        <taxon>Bacillati</taxon>
        <taxon>Bacillota</taxon>
        <taxon>Clostridia</taxon>
        <taxon>Eubacteriales</taxon>
        <taxon>environmental samples</taxon>
    </lineage>
</organism>
<proteinExistence type="predicted"/>
<feature type="domain" description="SLH" evidence="3">
    <location>
        <begin position="98"/>
        <end position="156"/>
    </location>
</feature>
<sequence>MKKRIIPWLLCLCLLAAILPKAAYAAPATSGDLSNSKFSDVKKSDWYFDAVQYADSHSLMTGSSDGTFRPNEPVSRGMAAEVIFRLDGSDSSGGSPFSDVQKDAYYENAVGWAAENGLIKGYGSSLFGPEEPITRQQISVILYRYAQCLGKGFTGSWAFPLNYSDRDKLSGSAYESVAWLTMNRILSGKDDGSFDPTGIVTRSQLATILMKFGQAFSQMKLSFHFDLSDNGFQAAFADYHDDGNNYESYQMKSGYATAPVPEAESKSLYLSSINRSDDLFMGYVKKLDGLKPNTGYQFSITFKLATNVAADGFGIGGSPSDSVFVKTGILAVEPRLEKDSTDVFRFSNVDIGRQSQDGKDAIAVGNMARQDGASDSSFVWKSFSAKINAVSDANGCVYLLIGTDSGFEGFTEYYLDDVEIICK</sequence>
<feature type="domain" description="SLH" evidence="3">
    <location>
        <begin position="34"/>
        <end position="97"/>
    </location>
</feature>
<evidence type="ECO:0000256" key="2">
    <source>
        <dbReference type="SAM" id="SignalP"/>
    </source>
</evidence>
<feature type="chain" id="PRO_5012465418" description="SLH domain-containing protein" evidence="2">
    <location>
        <begin position="26"/>
        <end position="423"/>
    </location>
</feature>
<feature type="domain" description="SLH" evidence="3">
    <location>
        <begin position="160"/>
        <end position="223"/>
    </location>
</feature>